<evidence type="ECO:0000256" key="1">
    <source>
        <dbReference type="ARBA" id="ARBA00022737"/>
    </source>
</evidence>
<organism evidence="4 5">
    <name type="scientific">Mesorhabditis spiculigera</name>
    <dbReference type="NCBI Taxonomy" id="96644"/>
    <lineage>
        <taxon>Eukaryota</taxon>
        <taxon>Metazoa</taxon>
        <taxon>Ecdysozoa</taxon>
        <taxon>Nematoda</taxon>
        <taxon>Chromadorea</taxon>
        <taxon>Rhabditida</taxon>
        <taxon>Rhabditina</taxon>
        <taxon>Rhabditomorpha</taxon>
        <taxon>Rhabditoidea</taxon>
        <taxon>Rhabditidae</taxon>
        <taxon>Mesorhabditinae</taxon>
        <taxon>Mesorhabditis</taxon>
    </lineage>
</organism>
<protein>
    <recommendedName>
        <fullName evidence="3">DM13 domain-containing protein</fullName>
    </recommendedName>
</protein>
<accession>A0AA36DB79</accession>
<keyword evidence="1" id="KW-0677">Repeat</keyword>
<dbReference type="InterPro" id="IPR019545">
    <property type="entry name" value="DM13_domain"/>
</dbReference>
<keyword evidence="5" id="KW-1185">Reference proteome</keyword>
<comment type="caution">
    <text evidence="4">The sequence shown here is derived from an EMBL/GenBank/DDBJ whole genome shotgun (WGS) entry which is preliminary data.</text>
</comment>
<dbReference type="EMBL" id="CATQJA010002665">
    <property type="protein sequence ID" value="CAJ0584037.1"/>
    <property type="molecule type" value="Genomic_DNA"/>
</dbReference>
<evidence type="ECO:0000313" key="4">
    <source>
        <dbReference type="EMBL" id="CAJ0584037.1"/>
    </source>
</evidence>
<reference evidence="4" key="1">
    <citation type="submission" date="2023-06" db="EMBL/GenBank/DDBJ databases">
        <authorList>
            <person name="Delattre M."/>
        </authorList>
    </citation>
    <scope>NUCLEOTIDE SEQUENCE</scope>
    <source>
        <strain evidence="4">AF72</strain>
    </source>
</reference>
<feature type="region of interest" description="Disordered" evidence="2">
    <location>
        <begin position="82"/>
        <end position="101"/>
    </location>
</feature>
<feature type="domain" description="DM13" evidence="3">
    <location>
        <begin position="782"/>
        <end position="890"/>
    </location>
</feature>
<dbReference type="SMART" id="SM00686">
    <property type="entry name" value="DM13"/>
    <property type="match status" value="1"/>
</dbReference>
<dbReference type="AlphaFoldDB" id="A0AA36DB79"/>
<feature type="non-terminal residue" evidence="4">
    <location>
        <position position="1"/>
    </location>
</feature>
<sequence length="912" mass="100356">MALRSEQNRAPGWVTGDSILRPNAIIPWSKYYQRLNTKPDLASINLPISGKCTKSSGEDNNSEEVMLQQAALAEVEAMEVEKSLRNLQPPKQPAPPKYSYSIRPQSRKKLVSEPADFQKLGMAIAKNMEQGRRLPPDYHPPLYPEQYPYMKLNNLQRKQPPRGDAVKSIARYHSESEVKTRLVPKTAYEKQVEAYAAKLPSIEYGKIRPQKGMDRLGHSQVMPNSDGALSLSPEMIARFSNQLPHGVLRNGVSDGVGLQQLPARQQGVANFAETSNAVGVAEQLGEFSKVLPHFTRIAPASQVDLGTNSILNPFGGATGDMPPLLGQIPGIHQVPPQTNGPNPFEALLSNGNTIEQLGKLAKSLLMSEDGGQNNLLAAGLKALQRQGAGGLEGDLLGAAKTETRAAPTMMERLMASAAQAINESKNSKKELPNLFPVINITTTEKPVDADIEKSVALLKQVPEEQKKILEAAIRSGELDYSSVEAAIRSLVREDSASQSKTEKTTRLMEWIQKNRPAKTELVLTSDRLPYYGKYCGTFAEQLSPNRKYKPGGAVWAVDNQHIIVSKFIFQPESLSENITFWAGPGDKGSDPVADMFPSANGFYLKPVPIDPIEAKIRQKVNASSTVFGATPVMPIGRKKRETITIDSRPTGITNKTGQPVHLIVQGAVIQVENPDDKNQQILANTTELMSINPTSSSVFSAPFHIQQPDEDPVPNPMYPVALEWHAGFQPLLLTLPAHKSMKTTHWISLWDHKNQKSISSVVFPNGPAFQVPEVITLRSLFPNAGLLANVTSGPIRLIDAKTIEIDELRIPAIDAPIWFVVGKDVFPSANGHIVPIYNKRTNTFDCDSLQEYTGQTVTLKLPGTMYMKDVFWFSIFSLTTGVSYSHIYLPYNDMHLPPDLSAIPTPRCTWKD</sequence>
<dbReference type="InterPro" id="IPR052126">
    <property type="entry name" value="Spindle_Org/Thrombomodulin"/>
</dbReference>
<dbReference type="PANTHER" id="PTHR24036">
    <property type="entry name" value="SKELETOR-RELATED"/>
    <property type="match status" value="1"/>
</dbReference>
<evidence type="ECO:0000256" key="2">
    <source>
        <dbReference type="SAM" id="MobiDB-lite"/>
    </source>
</evidence>
<dbReference type="Pfam" id="PF10517">
    <property type="entry name" value="DM13"/>
    <property type="match status" value="1"/>
</dbReference>
<dbReference type="PANTHER" id="PTHR24036:SF17">
    <property type="entry name" value="DM13 DOMAIN-CONTAINING PROTEIN"/>
    <property type="match status" value="1"/>
</dbReference>
<name>A0AA36DB79_9BILA</name>
<evidence type="ECO:0000313" key="5">
    <source>
        <dbReference type="Proteomes" id="UP001177023"/>
    </source>
</evidence>
<proteinExistence type="predicted"/>
<dbReference type="PROSITE" id="PS51549">
    <property type="entry name" value="DM13"/>
    <property type="match status" value="1"/>
</dbReference>
<evidence type="ECO:0000259" key="3">
    <source>
        <dbReference type="PROSITE" id="PS51549"/>
    </source>
</evidence>
<gene>
    <name evidence="4" type="ORF">MSPICULIGERA_LOCUS22105</name>
</gene>
<dbReference type="Proteomes" id="UP001177023">
    <property type="component" value="Unassembled WGS sequence"/>
</dbReference>